<dbReference type="Proteomes" id="UP000789396">
    <property type="component" value="Unassembled WGS sequence"/>
</dbReference>
<dbReference type="AlphaFoldDB" id="A0A9N9K880"/>
<comment type="caution">
    <text evidence="1">The sequence shown here is derived from an EMBL/GenBank/DDBJ whole genome shotgun (WGS) entry which is preliminary data.</text>
</comment>
<accession>A0A9N9K880</accession>
<protein>
    <submittedName>
        <fullName evidence="1">13679_t:CDS:1</fullName>
    </submittedName>
</protein>
<proteinExistence type="predicted"/>
<evidence type="ECO:0000313" key="2">
    <source>
        <dbReference type="Proteomes" id="UP000789396"/>
    </source>
</evidence>
<gene>
    <name evidence="1" type="ORF">RFULGI_LOCUS19202</name>
</gene>
<sequence length="170" mass="19775">DHTTWHNAINNTLKAIKNSKNDSKTLSTKSIGQDYGLPEATLRRAIKNNSSFIRPGRAKILTDHKKEQLVGYCLNMQRLGFGLTKSGVNQCVMDIIRRDRRSYPFSKNRLGQKWWKRFMNDHPELSFRIPQALNEAHVQKANPVIVKDHFDKLQKIILEYSLIADQIWNM</sequence>
<evidence type="ECO:0000313" key="1">
    <source>
        <dbReference type="EMBL" id="CAG8815547.1"/>
    </source>
</evidence>
<keyword evidence="2" id="KW-1185">Reference proteome</keyword>
<dbReference type="EMBL" id="CAJVPZ010091416">
    <property type="protein sequence ID" value="CAG8815547.1"/>
    <property type="molecule type" value="Genomic_DNA"/>
</dbReference>
<name>A0A9N9K880_9GLOM</name>
<dbReference type="OrthoDB" id="2433406at2759"/>
<organism evidence="1 2">
    <name type="scientific">Racocetra fulgida</name>
    <dbReference type="NCBI Taxonomy" id="60492"/>
    <lineage>
        <taxon>Eukaryota</taxon>
        <taxon>Fungi</taxon>
        <taxon>Fungi incertae sedis</taxon>
        <taxon>Mucoromycota</taxon>
        <taxon>Glomeromycotina</taxon>
        <taxon>Glomeromycetes</taxon>
        <taxon>Diversisporales</taxon>
        <taxon>Gigasporaceae</taxon>
        <taxon>Racocetra</taxon>
    </lineage>
</organism>
<feature type="non-terminal residue" evidence="1">
    <location>
        <position position="170"/>
    </location>
</feature>
<reference evidence="1" key="1">
    <citation type="submission" date="2021-06" db="EMBL/GenBank/DDBJ databases">
        <authorList>
            <person name="Kallberg Y."/>
            <person name="Tangrot J."/>
            <person name="Rosling A."/>
        </authorList>
    </citation>
    <scope>NUCLEOTIDE SEQUENCE</scope>
    <source>
        <strain evidence="1">IN212</strain>
    </source>
</reference>
<feature type="non-terminal residue" evidence="1">
    <location>
        <position position="1"/>
    </location>
</feature>